<dbReference type="Pfam" id="PF01569">
    <property type="entry name" value="PAP2"/>
    <property type="match status" value="1"/>
</dbReference>
<reference evidence="2 3" key="1">
    <citation type="submission" date="2019-03" db="EMBL/GenBank/DDBJ databases">
        <title>Diversity of the mouse oral microbiome.</title>
        <authorList>
            <person name="Joseph S."/>
            <person name="Aduse-Opoku J."/>
            <person name="Curtis M."/>
            <person name="Wade W."/>
            <person name="Hashim A."/>
        </authorList>
    </citation>
    <scope>NUCLEOTIDE SEQUENCE [LARGE SCALE GENOMIC DNA]</scope>
    <source>
        <strain evidence="2 3">P11</strain>
    </source>
</reference>
<dbReference type="PANTHER" id="PTHR14969">
    <property type="entry name" value="SPHINGOSINE-1-PHOSPHATE PHOSPHOHYDROLASE"/>
    <property type="match status" value="1"/>
</dbReference>
<sequence length="257" mass="28361">MEGKADSLFLQPILTPVLLEEDNIDLKLADLKFEINNQPKIRIPYANLIAPSLLISYGIAAQYVKPLQKLDKEAQLSSIKHVTKRIPADDYIQFAPAVGVYAFDLMGIKAKDNLRDRTILMATSNLLMCATVQTLKHTTKVMRPSGSNRQSFPSGHAATAFVNAHILFKEYKDSNWWLAVSGYAVATATGVLRVMNNKHWVSDVVAGAGIGILSAEAAYLLLPHIKKMFGIEDVNKNLAIVPIISQKQYSIGVSYTF</sequence>
<dbReference type="OrthoDB" id="9773582at2"/>
<gene>
    <name evidence="2" type="ORF">E4T88_04390</name>
</gene>
<dbReference type="InterPro" id="IPR000326">
    <property type="entry name" value="PAP2/HPO"/>
</dbReference>
<dbReference type="CDD" id="cd03394">
    <property type="entry name" value="PAP2_like_5"/>
    <property type="match status" value="1"/>
</dbReference>
<dbReference type="EMBL" id="SPPK01000001">
    <property type="protein sequence ID" value="TFU91460.1"/>
    <property type="molecule type" value="Genomic_DNA"/>
</dbReference>
<protein>
    <submittedName>
        <fullName evidence="2">Phosphatase PAP2 family protein</fullName>
    </submittedName>
</protein>
<organism evidence="2 3">
    <name type="scientific">Dysgonomonas mossii</name>
    <dbReference type="NCBI Taxonomy" id="163665"/>
    <lineage>
        <taxon>Bacteria</taxon>
        <taxon>Pseudomonadati</taxon>
        <taxon>Bacteroidota</taxon>
        <taxon>Bacteroidia</taxon>
        <taxon>Bacteroidales</taxon>
        <taxon>Dysgonomonadaceae</taxon>
        <taxon>Dysgonomonas</taxon>
    </lineage>
</organism>
<dbReference type="SMART" id="SM00014">
    <property type="entry name" value="acidPPc"/>
    <property type="match status" value="1"/>
</dbReference>
<feature type="domain" description="Phosphatidic acid phosphatase type 2/haloperoxidase" evidence="1">
    <location>
        <begin position="119"/>
        <end position="219"/>
    </location>
</feature>
<accession>A0A4Y9IS83</accession>
<comment type="caution">
    <text evidence="2">The sequence shown here is derived from an EMBL/GenBank/DDBJ whole genome shotgun (WGS) entry which is preliminary data.</text>
</comment>
<dbReference type="SUPFAM" id="SSF48317">
    <property type="entry name" value="Acid phosphatase/Vanadium-dependent haloperoxidase"/>
    <property type="match status" value="1"/>
</dbReference>
<dbReference type="PANTHER" id="PTHR14969:SF13">
    <property type="entry name" value="AT30094P"/>
    <property type="match status" value="1"/>
</dbReference>
<evidence type="ECO:0000313" key="3">
    <source>
        <dbReference type="Proteomes" id="UP000298285"/>
    </source>
</evidence>
<dbReference type="AlphaFoldDB" id="A0A4Y9IS83"/>
<dbReference type="InterPro" id="IPR036938">
    <property type="entry name" value="PAP2/HPO_sf"/>
</dbReference>
<evidence type="ECO:0000259" key="1">
    <source>
        <dbReference type="SMART" id="SM00014"/>
    </source>
</evidence>
<proteinExistence type="predicted"/>
<dbReference type="Gene3D" id="1.20.144.10">
    <property type="entry name" value="Phosphatidic acid phosphatase type 2/haloperoxidase"/>
    <property type="match status" value="1"/>
</dbReference>
<dbReference type="Proteomes" id="UP000298285">
    <property type="component" value="Unassembled WGS sequence"/>
</dbReference>
<evidence type="ECO:0000313" key="2">
    <source>
        <dbReference type="EMBL" id="TFU91460.1"/>
    </source>
</evidence>
<name>A0A4Y9IS83_9BACT</name>